<dbReference type="SUPFAM" id="SSF52540">
    <property type="entry name" value="P-loop containing nucleoside triphosphate hydrolases"/>
    <property type="match status" value="1"/>
</dbReference>
<dbReference type="PROSITE" id="PS50067">
    <property type="entry name" value="KINESIN_MOTOR_2"/>
    <property type="match status" value="1"/>
</dbReference>
<sequence>MRTSVAWRTPQRQDDKEPRYSRPSRLIEDIMTKKERRSSVVSALVSIGRAAKKQLTPKSKSKRGRGSRQRRHSRDVSASSSESSSKQNIPPTPKSTSKKDTGSRRRQSSSDGSSYSDSRISSSDLSGSEDGLASTGSAEESKLERHSRRRNTHRRHRSRDERRHHDKDRKRTPRRDHHSPALYGDHTPQRHLKNSLIVVDDDSAQMINLLMGILPFYGKGDSHSDSVVVDTIHKLSPRALEMQDADGNTLLLLACQASAYDLLPMLLSKGCNVNTRNKLGATCLHFACFVDTFAPDAAMVLIRHGAVAEVAETEFGCTPLHWAAFSGDVELCATLCRAGANPTTLDKNGCDPIHYSKRNGHAACALLLESFSSKTGGVNSPSADAAHATSPSISSGNREWVRCLDGSTGSSFYNNRDTGESLWGDDFRKVDLQARDPSVVDIKSPPAKADELEEVINHINVRHVPASCMPGKQPPNTQSVVADDLVEVSSNESVESNADKSQRSPEKDSVHHFVEISGISSPPNSSLAPAVQSSASDSNAILAMNQSFEERISSLHQKMESQLMHRLQHLEEKLAQQNLEIYTKAADDSSRMKANISEMVSTVLKLQTEIGTKDLEILSLRQKLVKLETEKISKPVCVNANVGDGNIHDDGMRAKNDEFLAAISCREHELDDARNEISRLTKLLGESTKALSIATGQVEEAKRDLESAKQLTLEEQASHSFTKNLLEQAKKGGEVDSALTLSMQEGKHQAEKTIVQLKEQLRLFESNLVEERIGLTIQLSAEQSKATNLAEELEKAGALHSLSIAELNNHHRRELEQLKEERNRMNSELAGAQDELKGAKMTALELMVAKDEAVHAMENAMLKARSSESKLQEMTAFISKTNELKEANDRLYVSLHDETEKRKVLHNTIEDMKGRIRVYVRVRPLSVAEVKADYKSVLTKEGERTCVMEADAATASDVRDWEFDKVFLGSDANGNNQEAVFKDTSLLITSAIDGFNVCIFAYGQTGSGKTYTMLGSDGAEGLAPRLAHELFRKLMERESSHHVEVSVSILELYLDKLRDLLVTDRCESELLDDLKIHLADHTSSGLVEVEGARIERVANARELLDVFDRGAKGRASSSTKMNAASSRSHMIVTIVLLLRNRRNGEIMHGKLTLVDLAGSERVSKSGAAGQELKEAQSINKSLSALGDVIGALTSGCNQHVPYRNNPLTMLMSDSIGGNSKTLMFVCCSPADYNRRETANSLDFAKRCRNVTNNVMTSGAKSSASQIRALKAELSKIAESSAVKRPAMGMRRPGI</sequence>
<evidence type="ECO:0000259" key="7">
    <source>
        <dbReference type="PROSITE" id="PS50067"/>
    </source>
</evidence>
<dbReference type="PROSITE" id="PS00411">
    <property type="entry name" value="KINESIN_MOTOR_1"/>
    <property type="match status" value="1"/>
</dbReference>
<dbReference type="PROSITE" id="PS50297">
    <property type="entry name" value="ANK_REP_REGION"/>
    <property type="match status" value="2"/>
</dbReference>
<feature type="coiled-coil region" evidence="5">
    <location>
        <begin position="663"/>
        <end position="711"/>
    </location>
</feature>
<feature type="region of interest" description="Disordered" evidence="6">
    <location>
        <begin position="488"/>
        <end position="509"/>
    </location>
</feature>
<keyword evidence="5" id="KW-0175">Coiled coil</keyword>
<feature type="compositionally biased region" description="Basic residues" evidence="6">
    <location>
        <begin position="59"/>
        <end position="73"/>
    </location>
</feature>
<feature type="coiled-coil region" evidence="5">
    <location>
        <begin position="804"/>
        <end position="842"/>
    </location>
</feature>
<feature type="compositionally biased region" description="Low complexity" evidence="6">
    <location>
        <begin position="76"/>
        <end position="85"/>
    </location>
</feature>
<feature type="repeat" description="ANK" evidence="3">
    <location>
        <begin position="246"/>
        <end position="278"/>
    </location>
</feature>
<reference evidence="8 9" key="1">
    <citation type="submission" date="2024-10" db="EMBL/GenBank/DDBJ databases">
        <title>Updated reference genomes for cyclostephanoid diatoms.</title>
        <authorList>
            <person name="Roberts W.R."/>
            <person name="Alverson A.J."/>
        </authorList>
    </citation>
    <scope>NUCLEOTIDE SEQUENCE [LARGE SCALE GENOMIC DNA]</scope>
    <source>
        <strain evidence="8 9">AJA276-08</strain>
    </source>
</reference>
<dbReference type="PANTHER" id="PTHR47972">
    <property type="entry name" value="KINESIN-LIKE PROTEIN KLP-3"/>
    <property type="match status" value="1"/>
</dbReference>
<evidence type="ECO:0000256" key="5">
    <source>
        <dbReference type="SAM" id="Coils"/>
    </source>
</evidence>
<dbReference type="InterPro" id="IPR027417">
    <property type="entry name" value="P-loop_NTPase"/>
</dbReference>
<keyword evidence="3" id="KW-0040">ANK repeat</keyword>
<evidence type="ECO:0000256" key="3">
    <source>
        <dbReference type="PROSITE-ProRule" id="PRU00023"/>
    </source>
</evidence>
<comment type="similarity">
    <text evidence="4">Belongs to the TRAFAC class myosin-kinesin ATPase superfamily. Kinesin family.</text>
</comment>
<dbReference type="InterPro" id="IPR036770">
    <property type="entry name" value="Ankyrin_rpt-contain_sf"/>
</dbReference>
<evidence type="ECO:0000313" key="8">
    <source>
        <dbReference type="EMBL" id="KAL3780296.1"/>
    </source>
</evidence>
<feature type="repeat" description="ANK" evidence="3">
    <location>
        <begin position="315"/>
        <end position="347"/>
    </location>
</feature>
<dbReference type="Proteomes" id="UP001530315">
    <property type="component" value="Unassembled WGS sequence"/>
</dbReference>
<dbReference type="PROSITE" id="PS50088">
    <property type="entry name" value="ANK_REPEAT"/>
    <property type="match status" value="2"/>
</dbReference>
<keyword evidence="2 4" id="KW-0067">ATP-binding</keyword>
<feature type="compositionally biased region" description="Basic and acidic residues" evidence="6">
    <location>
        <begin position="497"/>
        <end position="509"/>
    </location>
</feature>
<keyword evidence="4" id="KW-0505">Motor protein</keyword>
<keyword evidence="9" id="KW-1185">Reference proteome</keyword>
<comment type="caution">
    <text evidence="8">The sequence shown here is derived from an EMBL/GenBank/DDBJ whole genome shotgun (WGS) entry which is preliminary data.</text>
</comment>
<protein>
    <recommendedName>
        <fullName evidence="7">Kinesin motor domain-containing protein</fullName>
    </recommendedName>
</protein>
<name>A0ABD3NXT8_9STRA</name>
<accession>A0ABD3NXT8</accession>
<dbReference type="SMART" id="SM00129">
    <property type="entry name" value="KISc"/>
    <property type="match status" value="1"/>
</dbReference>
<evidence type="ECO:0000256" key="1">
    <source>
        <dbReference type="ARBA" id="ARBA00022741"/>
    </source>
</evidence>
<feature type="region of interest" description="Disordered" evidence="6">
    <location>
        <begin position="1"/>
        <end position="189"/>
    </location>
</feature>
<dbReference type="Pfam" id="PF00225">
    <property type="entry name" value="Kinesin"/>
    <property type="match status" value="1"/>
</dbReference>
<dbReference type="Pfam" id="PF00023">
    <property type="entry name" value="Ank"/>
    <property type="match status" value="1"/>
</dbReference>
<dbReference type="Gene3D" id="3.40.850.10">
    <property type="entry name" value="Kinesin motor domain"/>
    <property type="match status" value="1"/>
</dbReference>
<feature type="binding site" evidence="4">
    <location>
        <begin position="1003"/>
        <end position="1010"/>
    </location>
    <ligand>
        <name>ATP</name>
        <dbReference type="ChEBI" id="CHEBI:30616"/>
    </ligand>
</feature>
<dbReference type="InterPro" id="IPR002110">
    <property type="entry name" value="Ankyrin_rpt"/>
</dbReference>
<dbReference type="FunFam" id="3.40.850.10:FF:000113">
    <property type="entry name" value="Kinesin-like protein"/>
    <property type="match status" value="1"/>
</dbReference>
<dbReference type="InterPro" id="IPR019821">
    <property type="entry name" value="Kinesin_motor_CS"/>
</dbReference>
<feature type="compositionally biased region" description="Basic residues" evidence="6">
    <location>
        <begin position="164"/>
        <end position="177"/>
    </location>
</feature>
<dbReference type="InterPro" id="IPR027640">
    <property type="entry name" value="Kinesin-like_fam"/>
</dbReference>
<feature type="compositionally biased region" description="Basic residues" evidence="6">
    <location>
        <begin position="145"/>
        <end position="157"/>
    </location>
</feature>
<keyword evidence="1 4" id="KW-0547">Nucleotide-binding</keyword>
<evidence type="ECO:0000256" key="4">
    <source>
        <dbReference type="PROSITE-ProRule" id="PRU00283"/>
    </source>
</evidence>
<gene>
    <name evidence="8" type="ORF">ACHAW5_008338</name>
</gene>
<feature type="compositionally biased region" description="Low complexity" evidence="6">
    <location>
        <begin position="109"/>
        <end position="131"/>
    </location>
</feature>
<dbReference type="PANTHER" id="PTHR47972:SF16">
    <property type="entry name" value="KINESIN-LIKE PROTEIN"/>
    <property type="match status" value="1"/>
</dbReference>
<dbReference type="InterPro" id="IPR001752">
    <property type="entry name" value="Kinesin_motor_dom"/>
</dbReference>
<dbReference type="GO" id="GO:0003774">
    <property type="term" value="F:cytoskeletal motor activity"/>
    <property type="evidence" value="ECO:0007669"/>
    <property type="project" value="UniProtKB-UniRule"/>
</dbReference>
<dbReference type="SMART" id="SM00248">
    <property type="entry name" value="ANK"/>
    <property type="match status" value="4"/>
</dbReference>
<evidence type="ECO:0000256" key="6">
    <source>
        <dbReference type="SAM" id="MobiDB-lite"/>
    </source>
</evidence>
<feature type="domain" description="Kinesin motor" evidence="7">
    <location>
        <begin position="915"/>
        <end position="1250"/>
    </location>
</feature>
<evidence type="ECO:0000313" key="9">
    <source>
        <dbReference type="Proteomes" id="UP001530315"/>
    </source>
</evidence>
<feature type="compositionally biased region" description="Basic and acidic residues" evidence="6">
    <location>
        <begin position="11"/>
        <end position="33"/>
    </location>
</feature>
<dbReference type="Pfam" id="PF12796">
    <property type="entry name" value="Ank_2"/>
    <property type="match status" value="1"/>
</dbReference>
<dbReference type="Gene3D" id="1.25.40.20">
    <property type="entry name" value="Ankyrin repeat-containing domain"/>
    <property type="match status" value="1"/>
</dbReference>
<evidence type="ECO:0000256" key="2">
    <source>
        <dbReference type="ARBA" id="ARBA00022840"/>
    </source>
</evidence>
<organism evidence="8 9">
    <name type="scientific">Stephanodiscus triporus</name>
    <dbReference type="NCBI Taxonomy" id="2934178"/>
    <lineage>
        <taxon>Eukaryota</taxon>
        <taxon>Sar</taxon>
        <taxon>Stramenopiles</taxon>
        <taxon>Ochrophyta</taxon>
        <taxon>Bacillariophyta</taxon>
        <taxon>Coscinodiscophyceae</taxon>
        <taxon>Thalassiosirophycidae</taxon>
        <taxon>Stephanodiscales</taxon>
        <taxon>Stephanodiscaceae</taxon>
        <taxon>Stephanodiscus</taxon>
    </lineage>
</organism>
<proteinExistence type="inferred from homology"/>
<dbReference type="GO" id="GO:0005524">
    <property type="term" value="F:ATP binding"/>
    <property type="evidence" value="ECO:0007669"/>
    <property type="project" value="UniProtKB-UniRule"/>
</dbReference>
<dbReference type="InterPro" id="IPR036961">
    <property type="entry name" value="Kinesin_motor_dom_sf"/>
</dbReference>
<dbReference type="SUPFAM" id="SSF48403">
    <property type="entry name" value="Ankyrin repeat"/>
    <property type="match status" value="1"/>
</dbReference>
<dbReference type="EMBL" id="JALLAZ020001121">
    <property type="protein sequence ID" value="KAL3780296.1"/>
    <property type="molecule type" value="Genomic_DNA"/>
</dbReference>
<dbReference type="PRINTS" id="PR00380">
    <property type="entry name" value="KINESINHEAVY"/>
</dbReference>